<feature type="transmembrane region" description="Helical" evidence="2">
    <location>
        <begin position="217"/>
        <end position="238"/>
    </location>
</feature>
<evidence type="ECO:0000256" key="2">
    <source>
        <dbReference type="SAM" id="Phobius"/>
    </source>
</evidence>
<feature type="transmembrane region" description="Helical" evidence="2">
    <location>
        <begin position="290"/>
        <end position="307"/>
    </location>
</feature>
<feature type="transmembrane region" description="Helical" evidence="2">
    <location>
        <begin position="250"/>
        <end position="278"/>
    </location>
</feature>
<evidence type="ECO:0000313" key="3">
    <source>
        <dbReference type="EMBL" id="UWX05178.1"/>
    </source>
</evidence>
<accession>A0ABY5XZ63</accession>
<proteinExistence type="predicted"/>
<dbReference type="EMBL" id="CP065938">
    <property type="protein sequence ID" value="UWX05178.1"/>
    <property type="molecule type" value="Genomic_DNA"/>
</dbReference>
<keyword evidence="2" id="KW-1133">Transmembrane helix</keyword>
<keyword evidence="2" id="KW-0812">Transmembrane</keyword>
<keyword evidence="2" id="KW-0472">Membrane</keyword>
<evidence type="ECO:0000256" key="1">
    <source>
        <dbReference type="SAM" id="Coils"/>
    </source>
</evidence>
<dbReference type="Proteomes" id="UP001058120">
    <property type="component" value="Chromosome"/>
</dbReference>
<gene>
    <name evidence="3" type="ORF">JBF11_06830</name>
</gene>
<protein>
    <submittedName>
        <fullName evidence="3">Uncharacterized protein</fullName>
    </submittedName>
</protein>
<feature type="coiled-coil region" evidence="1">
    <location>
        <begin position="133"/>
        <end position="216"/>
    </location>
</feature>
<keyword evidence="1" id="KW-0175">Coiled coil</keyword>
<keyword evidence="4" id="KW-1185">Reference proteome</keyword>
<evidence type="ECO:0000313" key="4">
    <source>
        <dbReference type="Proteomes" id="UP001058120"/>
    </source>
</evidence>
<name>A0ABY5XZ63_9BACT</name>
<dbReference type="Gene3D" id="1.20.1170.10">
    <property type="match status" value="1"/>
</dbReference>
<reference evidence="3" key="1">
    <citation type="submission" date="2020-12" db="EMBL/GenBank/DDBJ databases">
        <title>Taurinivorans muris gen. nov., sp. nov., fundamental and realized metabolic niche of a ubiquitous sulfidogenic bacterium in the murine intestine.</title>
        <authorList>
            <person name="Ye H."/>
            <person name="Hanson B.T."/>
            <person name="Loy A."/>
        </authorList>
    </citation>
    <scope>NUCLEOTIDE SEQUENCE</scope>
    <source>
        <strain evidence="3">LT0009</strain>
    </source>
</reference>
<organism evidence="3 4">
    <name type="scientific">Taurinivorans muris</name>
    <dbReference type="NCBI Taxonomy" id="2787751"/>
    <lineage>
        <taxon>Bacteria</taxon>
        <taxon>Pseudomonadati</taxon>
        <taxon>Thermodesulfobacteriota</taxon>
        <taxon>Desulfovibrionia</taxon>
        <taxon>Desulfovibrionales</taxon>
        <taxon>Desulfovibrionaceae</taxon>
        <taxon>Taurinivorans</taxon>
    </lineage>
</organism>
<dbReference type="RefSeq" id="WP_334314743.1">
    <property type="nucleotide sequence ID" value="NZ_CP065938.1"/>
</dbReference>
<sequence length="361" mass="42241">MDDFVTEDNKKREDLKNLLFELSASFIEKNNLSVYYKRLENIYLNNNITNDSCKEYQFRHYYSDIYSTFYRIIKERDENSIINLICNIGLLKDSYLKYKENISSQNRIQRNIYKNLVKLFDHINLEYARYAENDLSLNALEKGRKEINELKNEYEEKKENIEKLQDNLTNLTKQYDNEKKNIGKLQNTLKELTLQNDKELKKVTRLKSKIEGFQKEYVGILSIFAAVIVAFTAGTTFSSSILNNIDNVSIYRLVFTCLLLGCVLINVLYILFSFVLTIIKGNSLDIRTCLLPNIIIILLLFFTIKAWCNGVVETRNERFIKENPKTNKIEVDLKLDNMPLTPTIKEKIEAVTEGKEISKSD</sequence>